<organism evidence="5 6">
    <name type="scientific">Sphaerisporangium aureirubrum</name>
    <dbReference type="NCBI Taxonomy" id="1544736"/>
    <lineage>
        <taxon>Bacteria</taxon>
        <taxon>Bacillati</taxon>
        <taxon>Actinomycetota</taxon>
        <taxon>Actinomycetes</taxon>
        <taxon>Streptosporangiales</taxon>
        <taxon>Streptosporangiaceae</taxon>
        <taxon>Sphaerisporangium</taxon>
    </lineage>
</organism>
<sequence>MKNASTTRRDEIAAGLARVERRIADACAAAGRARDEITLIAVSKTYPASDVRILSELAVRDVGENKDQEASAKAGECAGLPVRWHFIGQLQTNKARSVVSYADMIHSVDRPRLAEALDRAAVAAGRRVACLVQVALDDEPGRGGVPPDQVPALADVIAAAGGLTLGGVMAVAPLGADPAPAFARLREVSAALREKHPAAGVISAGMSGDLAEAVAHGATHVRVGTALLGRRTPFVR</sequence>
<evidence type="ECO:0000256" key="1">
    <source>
        <dbReference type="ARBA" id="ARBA00022898"/>
    </source>
</evidence>
<dbReference type="HAMAP" id="MF_02087">
    <property type="entry name" value="PLP_homeostasis"/>
    <property type="match status" value="1"/>
</dbReference>
<dbReference type="InterPro" id="IPR001608">
    <property type="entry name" value="Ala_racemase_N"/>
</dbReference>
<dbReference type="InterPro" id="IPR029066">
    <property type="entry name" value="PLP-binding_barrel"/>
</dbReference>
<dbReference type="Gene3D" id="3.20.20.10">
    <property type="entry name" value="Alanine racemase"/>
    <property type="match status" value="1"/>
</dbReference>
<dbReference type="Proteomes" id="UP001596137">
    <property type="component" value="Unassembled WGS sequence"/>
</dbReference>
<feature type="modified residue" description="N6-(pyridoxal phosphate)lysine" evidence="2">
    <location>
        <position position="44"/>
    </location>
</feature>
<dbReference type="CDD" id="cd00635">
    <property type="entry name" value="PLPDE_III_YBL036c_like"/>
    <property type="match status" value="1"/>
</dbReference>
<evidence type="ECO:0000256" key="3">
    <source>
        <dbReference type="RuleBase" id="RU004514"/>
    </source>
</evidence>
<dbReference type="Pfam" id="PF01168">
    <property type="entry name" value="Ala_racemase_N"/>
    <property type="match status" value="1"/>
</dbReference>
<accession>A0ABW1NXX8</accession>
<evidence type="ECO:0000313" key="5">
    <source>
        <dbReference type="EMBL" id="MFC6087207.1"/>
    </source>
</evidence>
<keyword evidence="1 2" id="KW-0663">Pyridoxal phosphate</keyword>
<dbReference type="PANTHER" id="PTHR10146">
    <property type="entry name" value="PROLINE SYNTHETASE CO-TRANSCRIBED BACTERIAL HOMOLOG PROTEIN"/>
    <property type="match status" value="1"/>
</dbReference>
<dbReference type="NCBIfam" id="TIGR00044">
    <property type="entry name" value="YggS family pyridoxal phosphate-dependent enzyme"/>
    <property type="match status" value="1"/>
</dbReference>
<dbReference type="PANTHER" id="PTHR10146:SF14">
    <property type="entry name" value="PYRIDOXAL PHOSPHATE HOMEOSTASIS PROTEIN"/>
    <property type="match status" value="1"/>
</dbReference>
<gene>
    <name evidence="5" type="ORF">ACFP1K_38995</name>
</gene>
<name>A0ABW1NXX8_9ACTN</name>
<dbReference type="PROSITE" id="PS01211">
    <property type="entry name" value="UPF0001"/>
    <property type="match status" value="1"/>
</dbReference>
<evidence type="ECO:0000259" key="4">
    <source>
        <dbReference type="Pfam" id="PF01168"/>
    </source>
</evidence>
<comment type="caution">
    <text evidence="5">The sequence shown here is derived from an EMBL/GenBank/DDBJ whole genome shotgun (WGS) entry which is preliminary data.</text>
</comment>
<evidence type="ECO:0000256" key="2">
    <source>
        <dbReference type="HAMAP-Rule" id="MF_02087"/>
    </source>
</evidence>
<comment type="similarity">
    <text evidence="2 3">Belongs to the pyridoxal phosphate-binding protein YggS/PROSC family.</text>
</comment>
<proteinExistence type="inferred from homology"/>
<feature type="domain" description="Alanine racemase N-terminal" evidence="4">
    <location>
        <begin position="33"/>
        <end position="230"/>
    </location>
</feature>
<comment type="function">
    <text evidence="2">Pyridoxal 5'-phosphate (PLP)-binding protein, which is involved in PLP homeostasis.</text>
</comment>
<evidence type="ECO:0000313" key="6">
    <source>
        <dbReference type="Proteomes" id="UP001596137"/>
    </source>
</evidence>
<dbReference type="RefSeq" id="WP_380763235.1">
    <property type="nucleotide sequence ID" value="NZ_JBHSRF010000121.1"/>
</dbReference>
<keyword evidence="6" id="KW-1185">Reference proteome</keyword>
<protein>
    <recommendedName>
        <fullName evidence="2">Pyridoxal phosphate homeostasis protein</fullName>
        <shortName evidence="2">PLP homeostasis protein</shortName>
    </recommendedName>
</protein>
<dbReference type="EMBL" id="JBHSRF010000121">
    <property type="protein sequence ID" value="MFC6087207.1"/>
    <property type="molecule type" value="Genomic_DNA"/>
</dbReference>
<dbReference type="PIRSF" id="PIRSF004848">
    <property type="entry name" value="YBL036c_PLPDEIII"/>
    <property type="match status" value="1"/>
</dbReference>
<dbReference type="InterPro" id="IPR011078">
    <property type="entry name" value="PyrdxlP_homeostasis"/>
</dbReference>
<dbReference type="SUPFAM" id="SSF51419">
    <property type="entry name" value="PLP-binding barrel"/>
    <property type="match status" value="1"/>
</dbReference>
<reference evidence="6" key="1">
    <citation type="journal article" date="2019" name="Int. J. Syst. Evol. Microbiol.">
        <title>The Global Catalogue of Microorganisms (GCM) 10K type strain sequencing project: providing services to taxonomists for standard genome sequencing and annotation.</title>
        <authorList>
            <consortium name="The Broad Institute Genomics Platform"/>
            <consortium name="The Broad Institute Genome Sequencing Center for Infectious Disease"/>
            <person name="Wu L."/>
            <person name="Ma J."/>
        </authorList>
    </citation>
    <scope>NUCLEOTIDE SEQUENCE [LARGE SCALE GENOMIC DNA]</scope>
    <source>
        <strain evidence="6">JCM 30346</strain>
    </source>
</reference>